<organism evidence="7 8">
    <name type="scientific">Lolium multiflorum</name>
    <name type="common">Italian ryegrass</name>
    <name type="synonym">Lolium perenne subsp. multiflorum</name>
    <dbReference type="NCBI Taxonomy" id="4521"/>
    <lineage>
        <taxon>Eukaryota</taxon>
        <taxon>Viridiplantae</taxon>
        <taxon>Streptophyta</taxon>
        <taxon>Embryophyta</taxon>
        <taxon>Tracheophyta</taxon>
        <taxon>Spermatophyta</taxon>
        <taxon>Magnoliopsida</taxon>
        <taxon>Liliopsida</taxon>
        <taxon>Poales</taxon>
        <taxon>Poaceae</taxon>
        <taxon>BOP clade</taxon>
        <taxon>Pooideae</taxon>
        <taxon>Poodae</taxon>
        <taxon>Poeae</taxon>
        <taxon>Poeae Chloroplast Group 2 (Poeae type)</taxon>
        <taxon>Loliodinae</taxon>
        <taxon>Loliinae</taxon>
        <taxon>Lolium</taxon>
    </lineage>
</organism>
<keyword evidence="8" id="KW-1185">Reference proteome</keyword>
<dbReference type="SUPFAM" id="SSF57756">
    <property type="entry name" value="Retrovirus zinc finger-like domains"/>
    <property type="match status" value="1"/>
</dbReference>
<dbReference type="Gene3D" id="3.30.420.10">
    <property type="entry name" value="Ribonuclease H-like superfamily/Ribonuclease H"/>
    <property type="match status" value="1"/>
</dbReference>
<dbReference type="Pfam" id="PF22936">
    <property type="entry name" value="Pol_BBD"/>
    <property type="match status" value="1"/>
</dbReference>
<evidence type="ECO:0000259" key="5">
    <source>
        <dbReference type="PROSITE" id="PS50181"/>
    </source>
</evidence>
<dbReference type="EMBL" id="JAUUTY010000002">
    <property type="protein sequence ID" value="KAK1681136.1"/>
    <property type="molecule type" value="Genomic_DNA"/>
</dbReference>
<evidence type="ECO:0000259" key="6">
    <source>
        <dbReference type="PROSITE" id="PS50994"/>
    </source>
</evidence>
<dbReference type="InterPro" id="IPR012337">
    <property type="entry name" value="RNaseH-like_sf"/>
</dbReference>
<dbReference type="Pfam" id="PF13976">
    <property type="entry name" value="gag_pre-integrs"/>
    <property type="match status" value="1"/>
</dbReference>
<evidence type="ECO:0000313" key="7">
    <source>
        <dbReference type="EMBL" id="KAK1681136.1"/>
    </source>
</evidence>
<dbReference type="Pfam" id="PF00646">
    <property type="entry name" value="F-box"/>
    <property type="match status" value="1"/>
</dbReference>
<dbReference type="CDD" id="cd09272">
    <property type="entry name" value="RNase_HI_RT_Ty1"/>
    <property type="match status" value="1"/>
</dbReference>
<dbReference type="InterPro" id="IPR056594">
    <property type="entry name" value="AT5G49610-like_b-prop"/>
</dbReference>
<keyword evidence="2" id="KW-0479">Metal-binding</keyword>
<feature type="region of interest" description="Disordered" evidence="3">
    <location>
        <begin position="1114"/>
        <end position="1160"/>
    </location>
</feature>
<dbReference type="Pfam" id="PF14223">
    <property type="entry name" value="Retrotran_gag_2"/>
    <property type="match status" value="1"/>
</dbReference>
<evidence type="ECO:0000256" key="1">
    <source>
        <dbReference type="ARBA" id="ARBA00022750"/>
    </source>
</evidence>
<dbReference type="InterPro" id="IPR001878">
    <property type="entry name" value="Znf_CCHC"/>
</dbReference>
<reference evidence="7" key="1">
    <citation type="submission" date="2023-07" db="EMBL/GenBank/DDBJ databases">
        <title>A chromosome-level genome assembly of Lolium multiflorum.</title>
        <authorList>
            <person name="Chen Y."/>
            <person name="Copetti D."/>
            <person name="Kolliker R."/>
            <person name="Studer B."/>
        </authorList>
    </citation>
    <scope>NUCLEOTIDE SEQUENCE</scope>
    <source>
        <strain evidence="7">02402/16</strain>
        <tissue evidence="7">Leaf</tissue>
    </source>
</reference>
<comment type="caution">
    <text evidence="7">The sequence shown here is derived from an EMBL/GenBank/DDBJ whole genome shotgun (WGS) entry which is preliminary data.</text>
</comment>
<dbReference type="InterPro" id="IPR057670">
    <property type="entry name" value="SH3_retrovirus"/>
</dbReference>
<dbReference type="InterPro" id="IPR043502">
    <property type="entry name" value="DNA/RNA_pol_sf"/>
</dbReference>
<dbReference type="SUPFAM" id="SSF81383">
    <property type="entry name" value="F-box domain"/>
    <property type="match status" value="1"/>
</dbReference>
<keyword evidence="1" id="KW-0378">Hydrolase</keyword>
<dbReference type="PANTHER" id="PTHR32133">
    <property type="entry name" value="OS07G0120400 PROTEIN"/>
    <property type="match status" value="1"/>
</dbReference>
<evidence type="ECO:0000256" key="3">
    <source>
        <dbReference type="SAM" id="MobiDB-lite"/>
    </source>
</evidence>
<dbReference type="Gene3D" id="4.10.60.10">
    <property type="entry name" value="Zinc finger, CCHC-type"/>
    <property type="match status" value="1"/>
</dbReference>
<dbReference type="SMART" id="SM00256">
    <property type="entry name" value="FBOX"/>
    <property type="match status" value="1"/>
</dbReference>
<dbReference type="Proteomes" id="UP001231189">
    <property type="component" value="Unassembled WGS sequence"/>
</dbReference>
<evidence type="ECO:0000256" key="2">
    <source>
        <dbReference type="PROSITE-ProRule" id="PRU00047"/>
    </source>
</evidence>
<dbReference type="Pfam" id="PF00665">
    <property type="entry name" value="rve"/>
    <property type="match status" value="1"/>
</dbReference>
<dbReference type="Pfam" id="PF07727">
    <property type="entry name" value="RVT_2"/>
    <property type="match status" value="1"/>
</dbReference>
<dbReference type="PANTHER" id="PTHR32133:SF408">
    <property type="entry name" value="OS07G0120400 PROTEIN"/>
    <property type="match status" value="1"/>
</dbReference>
<feature type="domain" description="CCHC-type" evidence="4">
    <location>
        <begin position="623"/>
        <end position="638"/>
    </location>
</feature>
<feature type="compositionally biased region" description="Basic and acidic residues" evidence="3">
    <location>
        <begin position="1137"/>
        <end position="1159"/>
    </location>
</feature>
<evidence type="ECO:0000259" key="4">
    <source>
        <dbReference type="PROSITE" id="PS50158"/>
    </source>
</evidence>
<sequence>MATLSSGAADDSTSLSPDLPDELVHEILFRLPPDEPACLARLSLLSKPWRRLLSDPAFHRRYRDFHGKPPMFGFFYELHRGDTADRFVPTTGSCPPPMPNHILGDFRVCDCRHGRVLLDDGQVPSRFVVWDPMTGLRRLLTDSFYNECLICVDTAVLCAMDGCDHSTCHDGPFRVVFIGVEVGAQRDEMATACVYSSETGEWSTPTSELQLVEDCFYEGMPNVLVGDGLHFLLTYQGCRILKYDLGRHCLSMIDLPAGVAGYDRGTTLMAAEDGRLGIARLDNFMLHLWSRDSGLDGVAAWTQHRVLDLKSFLPIGNPAIKVELIGSMEGADIIFATTALGVYIIDLKLVRSKKLRDRGNLKHLFPFMSFYIPPDMASSINFNQFLEKEKLKSNGSNFTDWFRHVRIFLNGGNLQYVLDAPLGDPPAETETDEVKNVYATRKTRYSQVQCAILCSLESDLQKRFEHHDPHELMKELKTIFETHAAVECYEASKHFFSCMMEEGSSISEHMLVMTGHAKKLSDLGIVIPNRLGINRVLQSLPPSYKNFVMNYNMQNMNKEFPELFGMLKAAEIEIKKEHQVLMVNKTTSFKKQGKSKGKFKKGGKKAATPPMKPKNGPKPDAECYYCKEKGHWKRNCSKYLADLKSGLVKKKKEGISDIHVIDVYLTSSRSSTWVFDTGSVAHICNSKQELKNKRQLLKDEVTMRVGNGSKVNVIAVGTLPLHLPSGLVLSLNNCYYVPALSMNIISGSCLMQDGYSFKSENNGCSIFMNNIFYGRAPQKNGLFLLDLDSSNTHIHNIDAKRIKLNDNSTYMWHCRLGHIGVKRMKKLHTDGLLESLDFESLDRCEACLMGKMTKTPFSGMMERATDLLEIIHTDVCGPMSVASRGGYRYVLTFTDDLSRYGYIYLMKHKSETFEKFKEFQSEVENQRNKKIKFLRSDRGGEYLSYEFGMHLKKCGILSQLTPPGTPQRNGVSERRNRTLLDMVRSMMSLTDLPLSFWSYALETAAFTLNRAPSKSVETTPYELWFNKKPKLSFLKVWGCEAYVKKLQPDKLEPKAEKCVFIGYPKETIGYTFYHRSEGKIFVAKNGTFLEKEFLTKEVTGRKVELDEIEESLLVDQSSAVPENVPVPPTPATEEANDNDHETSNETATEPRRSTRDRATPDWYDPCLNVMIVDNNDEDPATYEEAMMSPDSNKWQEAMKSEMGSMYDNKVWTLVELPDSRKAVENKWIFKRKTDADGNITVYKARLVAKGFRQIQGVDYDETFSPVAKLKSVRILLAIAAFFDYEIWQMDVKTAFLNGDIEEELYMVQPKGFVDPKNADKVCKLQRSIYGLKQASRSWNRRFDKVIKDFGFIQCHGEACIYKKVSGSSVAFLILYVDDILLIGNDIELLSSVKGYLNNSFSMKDLGEASYILGIKIYRDRSRRLIGLSQSTYLDKILKKFRMDESKKGFLPMLPGKVLSKTQGPATAEERERMSQIPYASAVGSIMYAMLCTRPDIAHAVSLTSRYQSDPGIEHWTTVKNILKYLKRTKDMFLCYGGDQELVVTSYTDASWNTDPDDSKSQSGYVFILNGAAVSWASSKQCTVAKSSTESEYIAASEASSEAVWMKRFIVELGVVPSALDPLVIYCDNMGAIANAQEPRSHKRLKHIKLRYHSIREYIEDGEVKICKVHTDLNVADPLTKALPRAKHDQHQNAMGVRVTHLKLDVEMVELEYGMEFEYLFEVPDEIPDITRSSGMVRRIRFIYRMSFYVNKMSRKVLWKVLEGSRKVRKKPPRKVESTRDSTSMAGQP</sequence>
<dbReference type="Pfam" id="PF23635">
    <property type="entry name" value="Beta-prop_AT5G49610-like"/>
    <property type="match status" value="1"/>
</dbReference>
<dbReference type="InterPro" id="IPR001584">
    <property type="entry name" value="Integrase_cat-core"/>
</dbReference>
<dbReference type="PROSITE" id="PS50994">
    <property type="entry name" value="INTEGRASE"/>
    <property type="match status" value="1"/>
</dbReference>
<dbReference type="PROSITE" id="PS50158">
    <property type="entry name" value="ZF_CCHC"/>
    <property type="match status" value="1"/>
</dbReference>
<feature type="region of interest" description="Disordered" evidence="3">
    <location>
        <begin position="1767"/>
        <end position="1788"/>
    </location>
</feature>
<dbReference type="InterPro" id="IPR036875">
    <property type="entry name" value="Znf_CCHC_sf"/>
</dbReference>
<dbReference type="Gene3D" id="1.20.1280.50">
    <property type="match status" value="1"/>
</dbReference>
<keyword evidence="1" id="KW-0064">Aspartyl protease</keyword>
<dbReference type="InterPro" id="IPR036047">
    <property type="entry name" value="F-box-like_dom_sf"/>
</dbReference>
<name>A0AAD8WWI9_LOLMU</name>
<feature type="domain" description="F-box" evidence="5">
    <location>
        <begin position="13"/>
        <end position="65"/>
    </location>
</feature>
<protein>
    <submittedName>
        <fullName evidence="7">Uncharacterized protein</fullName>
    </submittedName>
</protein>
<dbReference type="InterPro" id="IPR054722">
    <property type="entry name" value="PolX-like_BBD"/>
</dbReference>
<proteinExistence type="predicted"/>
<gene>
    <name evidence="7" type="ORF">QYE76_041984</name>
</gene>
<accession>A0AAD8WWI9</accession>
<dbReference type="PROSITE" id="PS50181">
    <property type="entry name" value="FBOX"/>
    <property type="match status" value="1"/>
</dbReference>
<dbReference type="InterPro" id="IPR025724">
    <property type="entry name" value="GAG-pre-integrase_dom"/>
</dbReference>
<dbReference type="InterPro" id="IPR036397">
    <property type="entry name" value="RNaseH_sf"/>
</dbReference>
<dbReference type="SUPFAM" id="SSF56672">
    <property type="entry name" value="DNA/RNA polymerases"/>
    <property type="match status" value="1"/>
</dbReference>
<feature type="compositionally biased region" description="Basic residues" evidence="3">
    <location>
        <begin position="591"/>
        <end position="604"/>
    </location>
</feature>
<dbReference type="GO" id="GO:0015074">
    <property type="term" value="P:DNA integration"/>
    <property type="evidence" value="ECO:0007669"/>
    <property type="project" value="InterPro"/>
</dbReference>
<dbReference type="SUPFAM" id="SSF53098">
    <property type="entry name" value="Ribonuclease H-like"/>
    <property type="match status" value="1"/>
</dbReference>
<keyword evidence="2" id="KW-0863">Zinc-finger</keyword>
<keyword evidence="1" id="KW-0645">Protease</keyword>
<dbReference type="GO" id="GO:0008270">
    <property type="term" value="F:zinc ion binding"/>
    <property type="evidence" value="ECO:0007669"/>
    <property type="project" value="UniProtKB-KW"/>
</dbReference>
<dbReference type="GO" id="GO:0004190">
    <property type="term" value="F:aspartic-type endopeptidase activity"/>
    <property type="evidence" value="ECO:0007669"/>
    <property type="project" value="UniProtKB-KW"/>
</dbReference>
<dbReference type="InterPro" id="IPR013103">
    <property type="entry name" value="RVT_2"/>
</dbReference>
<dbReference type="SMART" id="SM00343">
    <property type="entry name" value="ZnF_C2HC"/>
    <property type="match status" value="1"/>
</dbReference>
<dbReference type="GO" id="GO:0003676">
    <property type="term" value="F:nucleic acid binding"/>
    <property type="evidence" value="ECO:0007669"/>
    <property type="project" value="InterPro"/>
</dbReference>
<feature type="region of interest" description="Disordered" evidence="3">
    <location>
        <begin position="591"/>
        <end position="617"/>
    </location>
</feature>
<dbReference type="Pfam" id="PF25597">
    <property type="entry name" value="SH3_retrovirus"/>
    <property type="match status" value="1"/>
</dbReference>
<keyword evidence="2" id="KW-0862">Zinc</keyword>
<dbReference type="InterPro" id="IPR001810">
    <property type="entry name" value="F-box_dom"/>
</dbReference>
<evidence type="ECO:0000313" key="8">
    <source>
        <dbReference type="Proteomes" id="UP001231189"/>
    </source>
</evidence>
<feature type="domain" description="Integrase catalytic" evidence="6">
    <location>
        <begin position="852"/>
        <end position="1028"/>
    </location>
</feature>